<sequence length="519" mass="58027">MNVGRKDICDFRIKGERLLPVDWAVQQKSPVFTKSPGYAIMGAKQAKFVKVHVKKGKPKYRCLECRTDFTKKEVSVCTTCGEDMALETCFLCIGCTEIHPGDHKIVDKVPSTNKNRLLMLRIAEDVHDIEADIGNQLSELKETIWRVEKAHKSRIATVRELLEEAEHEVGKNGAVKAQTRAHLLRAAEEAKIRGRLLLARLKLIDENTQNVLVANGSDLTYEGSVGLRDAMRVEIVKQRRLGNHAAVMEIISELLEATNGKVTLREMHLIARVVFDRLEHISRSTKKMAKVGNGTSTTQMTISPTASPMTLIRTMISGVAGDFRAECAELLDTLTRIHAHADVNIKGHASRDFGTNVEPSVDYLLSLSIEDIAKEQRKGTSMQKFTDLQVVLVRYLLAVHVCATWMSLIESDKDEKSDVRQQLRDCIDGYMYTARGGPFAPGEQVFTTLASALTELAKKHVQVKGVRAVRRRVDKILNSYATWRAQAAIFGTPSSARRAASLRIASNQLWHTINEYDQI</sequence>
<accession>A0AAF3E9V8</accession>
<evidence type="ECO:0000313" key="2">
    <source>
        <dbReference type="WBParaSite" id="MBELARI_LOCUS10701"/>
    </source>
</evidence>
<dbReference type="WBParaSite" id="MBELARI_LOCUS10701">
    <property type="protein sequence ID" value="MBELARI_LOCUS10701"/>
    <property type="gene ID" value="MBELARI_LOCUS10701"/>
</dbReference>
<evidence type="ECO:0000313" key="1">
    <source>
        <dbReference type="Proteomes" id="UP000887575"/>
    </source>
</evidence>
<dbReference type="AlphaFoldDB" id="A0AAF3E9V8"/>
<name>A0AAF3E9V8_9BILA</name>
<organism evidence="1 2">
    <name type="scientific">Mesorhabditis belari</name>
    <dbReference type="NCBI Taxonomy" id="2138241"/>
    <lineage>
        <taxon>Eukaryota</taxon>
        <taxon>Metazoa</taxon>
        <taxon>Ecdysozoa</taxon>
        <taxon>Nematoda</taxon>
        <taxon>Chromadorea</taxon>
        <taxon>Rhabditida</taxon>
        <taxon>Rhabditina</taxon>
        <taxon>Rhabditomorpha</taxon>
        <taxon>Rhabditoidea</taxon>
        <taxon>Rhabditidae</taxon>
        <taxon>Mesorhabditinae</taxon>
        <taxon>Mesorhabditis</taxon>
    </lineage>
</organism>
<dbReference type="Proteomes" id="UP000887575">
    <property type="component" value="Unassembled WGS sequence"/>
</dbReference>
<protein>
    <submittedName>
        <fullName evidence="2">Uncharacterized protein</fullName>
    </submittedName>
</protein>
<keyword evidence="1" id="KW-1185">Reference proteome</keyword>
<reference evidence="2" key="1">
    <citation type="submission" date="2024-02" db="UniProtKB">
        <authorList>
            <consortium name="WormBaseParasite"/>
        </authorList>
    </citation>
    <scope>IDENTIFICATION</scope>
</reference>
<proteinExistence type="predicted"/>